<name>A0A4Q7PQT2_9FIRM</name>
<reference evidence="1 2" key="1">
    <citation type="submission" date="2019-02" db="EMBL/GenBank/DDBJ databases">
        <title>Genomic Encyclopedia of Type Strains, Phase IV (KMG-IV): sequencing the most valuable type-strain genomes for metagenomic binning, comparative biology and taxonomic classification.</title>
        <authorList>
            <person name="Goeker M."/>
        </authorList>
    </citation>
    <scope>NUCLEOTIDE SEQUENCE [LARGE SCALE GENOMIC DNA]</scope>
    <source>
        <strain evidence="1 2">DSM 29486</strain>
    </source>
</reference>
<evidence type="ECO:0008006" key="3">
    <source>
        <dbReference type="Google" id="ProtNLM"/>
    </source>
</evidence>
<gene>
    <name evidence="1" type="ORF">EV209_1035</name>
</gene>
<proteinExistence type="predicted"/>
<dbReference type="EMBL" id="SGXF01000001">
    <property type="protein sequence ID" value="RZT02905.1"/>
    <property type="molecule type" value="Genomic_DNA"/>
</dbReference>
<sequence>MINVKDQVYSAIKGICEQVTDLYPGNWAQLPAIQYTEEENRVQEWTDGEEQKAYLRYRIDVWNSGSTSVATLAVDQAISALGLMRTSCSDVPDPSGLRHKQIRYEGVIDVHTEQVYNNDIY</sequence>
<protein>
    <recommendedName>
        <fullName evidence="3">DUF3168 domain-containing protein</fullName>
    </recommendedName>
</protein>
<comment type="caution">
    <text evidence="1">The sequence shown here is derived from an EMBL/GenBank/DDBJ whole genome shotgun (WGS) entry which is preliminary data.</text>
</comment>
<keyword evidence="2" id="KW-1185">Reference proteome</keyword>
<accession>A0A4Q7PQT2</accession>
<dbReference type="OrthoDB" id="2454603at2"/>
<dbReference type="RefSeq" id="WP_130433679.1">
    <property type="nucleotide sequence ID" value="NZ_SGXF01000001.1"/>
</dbReference>
<dbReference type="AlphaFoldDB" id="A0A4Q7PQT2"/>
<evidence type="ECO:0000313" key="2">
    <source>
        <dbReference type="Proteomes" id="UP000292927"/>
    </source>
</evidence>
<organism evidence="1 2">
    <name type="scientific">Cuneatibacter caecimuris</name>
    <dbReference type="NCBI Taxonomy" id="1796618"/>
    <lineage>
        <taxon>Bacteria</taxon>
        <taxon>Bacillati</taxon>
        <taxon>Bacillota</taxon>
        <taxon>Clostridia</taxon>
        <taxon>Lachnospirales</taxon>
        <taxon>Lachnospiraceae</taxon>
        <taxon>Cuneatibacter</taxon>
    </lineage>
</organism>
<evidence type="ECO:0000313" key="1">
    <source>
        <dbReference type="EMBL" id="RZT02905.1"/>
    </source>
</evidence>
<dbReference type="Proteomes" id="UP000292927">
    <property type="component" value="Unassembled WGS sequence"/>
</dbReference>